<sequence length="87" mass="10135">MPCYGNTIIKISQVRQSIRDNISSIIIWAIGIYPVEQEDNDIELVMFIPIDSDERDPDSQAVFKKNEYYIIGKKVIPEYYHGAKRLK</sequence>
<name>A0ACA9S4Z1_9GLOM</name>
<proteinExistence type="predicted"/>
<gene>
    <name evidence="1" type="ORF">RPERSI_LOCUS26799</name>
</gene>
<protein>
    <submittedName>
        <fullName evidence="1">26789_t:CDS:1</fullName>
    </submittedName>
</protein>
<keyword evidence="2" id="KW-1185">Reference proteome</keyword>
<evidence type="ECO:0000313" key="2">
    <source>
        <dbReference type="Proteomes" id="UP000789920"/>
    </source>
</evidence>
<dbReference type="Proteomes" id="UP000789920">
    <property type="component" value="Unassembled WGS sequence"/>
</dbReference>
<dbReference type="EMBL" id="CAJVQC010092672">
    <property type="protein sequence ID" value="CAG8826734.1"/>
    <property type="molecule type" value="Genomic_DNA"/>
</dbReference>
<evidence type="ECO:0000313" key="1">
    <source>
        <dbReference type="EMBL" id="CAG8826734.1"/>
    </source>
</evidence>
<comment type="caution">
    <text evidence="1">The sequence shown here is derived from an EMBL/GenBank/DDBJ whole genome shotgun (WGS) entry which is preliminary data.</text>
</comment>
<reference evidence="1" key="1">
    <citation type="submission" date="2021-06" db="EMBL/GenBank/DDBJ databases">
        <authorList>
            <person name="Kallberg Y."/>
            <person name="Tangrot J."/>
            <person name="Rosling A."/>
        </authorList>
    </citation>
    <scope>NUCLEOTIDE SEQUENCE</scope>
    <source>
        <strain evidence="1">MA461A</strain>
    </source>
</reference>
<organism evidence="1 2">
    <name type="scientific">Racocetra persica</name>
    <dbReference type="NCBI Taxonomy" id="160502"/>
    <lineage>
        <taxon>Eukaryota</taxon>
        <taxon>Fungi</taxon>
        <taxon>Fungi incertae sedis</taxon>
        <taxon>Mucoromycota</taxon>
        <taxon>Glomeromycotina</taxon>
        <taxon>Glomeromycetes</taxon>
        <taxon>Diversisporales</taxon>
        <taxon>Gigasporaceae</taxon>
        <taxon>Racocetra</taxon>
    </lineage>
</organism>
<feature type="non-terminal residue" evidence="1">
    <location>
        <position position="87"/>
    </location>
</feature>
<accession>A0ACA9S4Z1</accession>